<dbReference type="GO" id="GO:0015074">
    <property type="term" value="P:DNA integration"/>
    <property type="evidence" value="ECO:0007669"/>
    <property type="project" value="UniProtKB-KW"/>
</dbReference>
<dbReference type="InterPro" id="IPR043128">
    <property type="entry name" value="Rev_trsase/Diguanyl_cyclase"/>
</dbReference>
<dbReference type="InterPro" id="IPR041577">
    <property type="entry name" value="RT_RNaseH_2"/>
</dbReference>
<dbReference type="InterPro" id="IPR056924">
    <property type="entry name" value="SH3_Tf2-1"/>
</dbReference>
<dbReference type="PANTHER" id="PTHR37984">
    <property type="entry name" value="PROTEIN CBG26694"/>
    <property type="match status" value="1"/>
</dbReference>
<evidence type="ECO:0000256" key="13">
    <source>
        <dbReference type="SAM" id="MobiDB-lite"/>
    </source>
</evidence>
<evidence type="ECO:0000259" key="14">
    <source>
        <dbReference type="Pfam" id="PF17919"/>
    </source>
</evidence>
<accession>A0A6L2N7W8</accession>
<dbReference type="SUPFAM" id="SSF56672">
    <property type="entry name" value="DNA/RNA polymerases"/>
    <property type="match status" value="1"/>
</dbReference>
<evidence type="ECO:0000256" key="1">
    <source>
        <dbReference type="ARBA" id="ARBA00022670"/>
    </source>
</evidence>
<sequence length="641" mass="74189">MAAPTILVSTEENLGDPIEIKIDIIHPEPVAIRSSRAETEGITLHARVRSLELMETWFHGIVREEKVARKRLERQLGLIQEELESSSTRGSHDQSLWIFTYRASVSLFMYCLVLKDCNTKKPCSILEGKTMNPIIYQIMYHVIIDCAEKTVRIPWGNETLIIHDDGSNRGNETRLNIISCTKTQKYLLKGHLVILAHVTTKETKDKSEKKKLEDVPIVQDFLEVLLVIYRRFIEGFSKIAKPMTKLTQKKVVFEWGDKQEAAFQTFKNKLCSTPILALPQGAENLIVYCDAPHKGLGAVLMQNEKVRAIVMNIGSDLPKQILKAQIEAQKPENINNEDLGGIIRKDISKEKLEPRADETLCLNGRSWLPCYGDLRTVIMHESYKSKYSIHPGSDKMYQDMKKLYWWPNMKADIATYVSNCLMSAKVKAEHQIPSGLLVIIDQLTKFAIFTPMKETDSIEKLMRMYLKELGQSWRSSTYRSRNSSRDNGEGHPDQQRIQVAHDRQKSYADLKRKLMEFQVGDIVMLKVLPWRGVVCFSKREKLNPRYLGPFKVLEKVRSVAYKLKLPQELRLHVDDKLHFVEEHIEIMDREVKRLTKSRIPIVKVRWNLRRGPEFTWERKDQFQKKYPHRFTKPVTSSSVAT</sequence>
<gene>
    <name evidence="17" type="ORF">Tci_054261</name>
</gene>
<keyword evidence="8" id="KW-0808">Transferase</keyword>
<dbReference type="PANTHER" id="PTHR37984:SF5">
    <property type="entry name" value="PROTEIN NYNRIN-LIKE"/>
    <property type="match status" value="1"/>
</dbReference>
<feature type="compositionally biased region" description="Basic and acidic residues" evidence="13">
    <location>
        <begin position="483"/>
        <end position="498"/>
    </location>
</feature>
<evidence type="ECO:0000256" key="6">
    <source>
        <dbReference type="ARBA" id="ARBA00022908"/>
    </source>
</evidence>
<evidence type="ECO:0000256" key="2">
    <source>
        <dbReference type="ARBA" id="ARBA00022723"/>
    </source>
</evidence>
<proteinExistence type="predicted"/>
<dbReference type="EMBL" id="BKCJ010008450">
    <property type="protein sequence ID" value="GEU82283.1"/>
    <property type="molecule type" value="Genomic_DNA"/>
</dbReference>
<dbReference type="Pfam" id="PF24626">
    <property type="entry name" value="SH3_Tf2-1"/>
    <property type="match status" value="1"/>
</dbReference>
<dbReference type="GO" id="GO:0006508">
    <property type="term" value="P:proteolysis"/>
    <property type="evidence" value="ECO:0007669"/>
    <property type="project" value="UniProtKB-KW"/>
</dbReference>
<organism evidence="17">
    <name type="scientific">Tanacetum cinerariifolium</name>
    <name type="common">Dalmatian daisy</name>
    <name type="synonym">Chrysanthemum cinerariifolium</name>
    <dbReference type="NCBI Taxonomy" id="118510"/>
    <lineage>
        <taxon>Eukaryota</taxon>
        <taxon>Viridiplantae</taxon>
        <taxon>Streptophyta</taxon>
        <taxon>Embryophyta</taxon>
        <taxon>Tracheophyta</taxon>
        <taxon>Spermatophyta</taxon>
        <taxon>Magnoliopsida</taxon>
        <taxon>eudicotyledons</taxon>
        <taxon>Gunneridae</taxon>
        <taxon>Pentapetalae</taxon>
        <taxon>asterids</taxon>
        <taxon>campanulids</taxon>
        <taxon>Asterales</taxon>
        <taxon>Asteraceae</taxon>
        <taxon>Asteroideae</taxon>
        <taxon>Anthemideae</taxon>
        <taxon>Anthemidinae</taxon>
        <taxon>Tanacetum</taxon>
    </lineage>
</organism>
<dbReference type="AlphaFoldDB" id="A0A6L2N7W8"/>
<feature type="domain" description="Integrase zinc-binding" evidence="15">
    <location>
        <begin position="373"/>
        <end position="427"/>
    </location>
</feature>
<keyword evidence="5" id="KW-0460">Magnesium</keyword>
<dbReference type="InterPro" id="IPR043502">
    <property type="entry name" value="DNA/RNA_pol_sf"/>
</dbReference>
<evidence type="ECO:0000256" key="3">
    <source>
        <dbReference type="ARBA" id="ARBA00022750"/>
    </source>
</evidence>
<feature type="domain" description="Tf2-1-like SH3-like" evidence="16">
    <location>
        <begin position="520"/>
        <end position="572"/>
    </location>
</feature>
<evidence type="ECO:0000256" key="5">
    <source>
        <dbReference type="ARBA" id="ARBA00022842"/>
    </source>
</evidence>
<evidence type="ECO:0000256" key="8">
    <source>
        <dbReference type="ARBA" id="ARBA00022932"/>
    </source>
</evidence>
<evidence type="ECO:0000256" key="10">
    <source>
        <dbReference type="ARBA" id="ARBA00023172"/>
    </source>
</evidence>
<keyword evidence="12" id="KW-0175">Coiled coil</keyword>
<dbReference type="InterPro" id="IPR041588">
    <property type="entry name" value="Integrase_H2C2"/>
</dbReference>
<evidence type="ECO:0000256" key="9">
    <source>
        <dbReference type="ARBA" id="ARBA00023125"/>
    </source>
</evidence>
<keyword evidence="11" id="KW-0511">Multifunctional enzyme</keyword>
<dbReference type="GO" id="GO:0006310">
    <property type="term" value="P:DNA recombination"/>
    <property type="evidence" value="ECO:0007669"/>
    <property type="project" value="UniProtKB-KW"/>
</dbReference>
<dbReference type="Pfam" id="PF17921">
    <property type="entry name" value="Integrase_H2C2"/>
    <property type="match status" value="1"/>
</dbReference>
<feature type="domain" description="Reverse transcriptase/retrotransposon-derived protein RNase H-like" evidence="14">
    <location>
        <begin position="255"/>
        <end position="305"/>
    </location>
</feature>
<keyword evidence="6" id="KW-0229">DNA integration</keyword>
<keyword evidence="4" id="KW-0378">Hydrolase</keyword>
<dbReference type="Gene3D" id="1.10.340.70">
    <property type="match status" value="1"/>
</dbReference>
<keyword evidence="8" id="KW-0548">Nucleotidyltransferase</keyword>
<dbReference type="GO" id="GO:0046872">
    <property type="term" value="F:metal ion binding"/>
    <property type="evidence" value="ECO:0007669"/>
    <property type="project" value="UniProtKB-KW"/>
</dbReference>
<dbReference type="Pfam" id="PF17919">
    <property type="entry name" value="RT_RNaseH_2"/>
    <property type="match status" value="1"/>
</dbReference>
<evidence type="ECO:0000256" key="12">
    <source>
        <dbReference type="SAM" id="Coils"/>
    </source>
</evidence>
<evidence type="ECO:0000256" key="4">
    <source>
        <dbReference type="ARBA" id="ARBA00022801"/>
    </source>
</evidence>
<keyword evidence="1" id="KW-0645">Protease</keyword>
<comment type="caution">
    <text evidence="17">The sequence shown here is derived from an EMBL/GenBank/DDBJ whole genome shotgun (WGS) entry which is preliminary data.</text>
</comment>
<dbReference type="GO" id="GO:0003887">
    <property type="term" value="F:DNA-directed DNA polymerase activity"/>
    <property type="evidence" value="ECO:0007669"/>
    <property type="project" value="UniProtKB-KW"/>
</dbReference>
<dbReference type="InterPro" id="IPR050951">
    <property type="entry name" value="Retrovirus_Pol_polyprotein"/>
</dbReference>
<keyword evidence="7 17" id="KW-0695">RNA-directed DNA polymerase</keyword>
<keyword evidence="8" id="KW-0239">DNA-directed DNA polymerase</keyword>
<evidence type="ECO:0000259" key="15">
    <source>
        <dbReference type="Pfam" id="PF17921"/>
    </source>
</evidence>
<keyword evidence="9" id="KW-0238">DNA-binding</keyword>
<feature type="coiled-coil region" evidence="12">
    <location>
        <begin position="62"/>
        <end position="89"/>
    </location>
</feature>
<keyword evidence="2" id="KW-0479">Metal-binding</keyword>
<evidence type="ECO:0000313" key="17">
    <source>
        <dbReference type="EMBL" id="GEU82283.1"/>
    </source>
</evidence>
<evidence type="ECO:0000259" key="16">
    <source>
        <dbReference type="Pfam" id="PF24626"/>
    </source>
</evidence>
<protein>
    <submittedName>
        <fullName evidence="17">Putative reverse transcriptase domain-containing protein</fullName>
    </submittedName>
</protein>
<dbReference type="GO" id="GO:0003964">
    <property type="term" value="F:RNA-directed DNA polymerase activity"/>
    <property type="evidence" value="ECO:0007669"/>
    <property type="project" value="UniProtKB-KW"/>
</dbReference>
<keyword evidence="3" id="KW-0064">Aspartyl protease</keyword>
<dbReference type="GO" id="GO:0003677">
    <property type="term" value="F:DNA binding"/>
    <property type="evidence" value="ECO:0007669"/>
    <property type="project" value="UniProtKB-KW"/>
</dbReference>
<name>A0A6L2N7W8_TANCI</name>
<feature type="region of interest" description="Disordered" evidence="13">
    <location>
        <begin position="476"/>
        <end position="498"/>
    </location>
</feature>
<reference evidence="17" key="1">
    <citation type="journal article" date="2019" name="Sci. Rep.">
        <title>Draft genome of Tanacetum cinerariifolium, the natural source of mosquito coil.</title>
        <authorList>
            <person name="Yamashiro T."/>
            <person name="Shiraishi A."/>
            <person name="Satake H."/>
            <person name="Nakayama K."/>
        </authorList>
    </citation>
    <scope>NUCLEOTIDE SEQUENCE</scope>
</reference>
<evidence type="ECO:0000256" key="11">
    <source>
        <dbReference type="ARBA" id="ARBA00023268"/>
    </source>
</evidence>
<dbReference type="Gene3D" id="3.30.70.270">
    <property type="match status" value="1"/>
</dbReference>
<dbReference type="GO" id="GO:0004190">
    <property type="term" value="F:aspartic-type endopeptidase activity"/>
    <property type="evidence" value="ECO:0007669"/>
    <property type="project" value="UniProtKB-KW"/>
</dbReference>
<keyword evidence="10" id="KW-0233">DNA recombination</keyword>
<evidence type="ECO:0000256" key="7">
    <source>
        <dbReference type="ARBA" id="ARBA00022918"/>
    </source>
</evidence>